<dbReference type="EMBL" id="VBTE01000107">
    <property type="protein sequence ID" value="TLQ03823.1"/>
    <property type="molecule type" value="Genomic_DNA"/>
</dbReference>
<accession>A0A5R9BUA1</accession>
<gene>
    <name evidence="1" type="ORF">FEZ48_13940</name>
</gene>
<evidence type="ECO:0000313" key="1">
    <source>
        <dbReference type="EMBL" id="TLQ03823.1"/>
    </source>
</evidence>
<name>A0A5R9BUA1_9LACT</name>
<proteinExistence type="predicted"/>
<organism evidence="1 2">
    <name type="scientific">Marinilactibacillus psychrotolerans</name>
    <dbReference type="NCBI Taxonomy" id="191770"/>
    <lineage>
        <taxon>Bacteria</taxon>
        <taxon>Bacillati</taxon>
        <taxon>Bacillota</taxon>
        <taxon>Bacilli</taxon>
        <taxon>Lactobacillales</taxon>
        <taxon>Carnobacteriaceae</taxon>
        <taxon>Marinilactibacillus</taxon>
    </lineage>
</organism>
<evidence type="ECO:0000313" key="2">
    <source>
        <dbReference type="Proteomes" id="UP000307201"/>
    </source>
</evidence>
<dbReference type="Proteomes" id="UP000307201">
    <property type="component" value="Unassembled WGS sequence"/>
</dbReference>
<sequence length="77" mass="9049">MYILVSNMRQAEEMFQQSRKMNTPILYPITVNEWKNGKAAWKVKRQGILVDEAKIIFEELLETSVHMMSISKEDDES</sequence>
<protein>
    <submittedName>
        <fullName evidence="1">Uncharacterized protein</fullName>
    </submittedName>
</protein>
<comment type="caution">
    <text evidence="1">The sequence shown here is derived from an EMBL/GenBank/DDBJ whole genome shotgun (WGS) entry which is preliminary data.</text>
</comment>
<reference evidence="1 2" key="1">
    <citation type="submission" date="2019-05" db="EMBL/GenBank/DDBJ databases">
        <title>The metagenome of a microbial culture collection derived from dairy environment covers the genomic content of the human microbiome.</title>
        <authorList>
            <person name="Roder T."/>
            <person name="Wuthrich D."/>
            <person name="Sattari Z."/>
            <person name="Von Ah U."/>
            <person name="Bar C."/>
            <person name="Ronchi F."/>
            <person name="Macpherson A.J."/>
            <person name="Ganal-Vonarburg S.C."/>
            <person name="Bruggmann R."/>
            <person name="Vergeres G."/>
        </authorList>
    </citation>
    <scope>NUCLEOTIDE SEQUENCE [LARGE SCALE GENOMIC DNA]</scope>
    <source>
        <strain evidence="1 2">FAM 24235</strain>
    </source>
</reference>
<dbReference type="AlphaFoldDB" id="A0A5R9BUA1"/>